<feature type="transmembrane region" description="Helical" evidence="2">
    <location>
        <begin position="25"/>
        <end position="45"/>
    </location>
</feature>
<reference evidence="3" key="1">
    <citation type="submission" date="2020-01" db="EMBL/GenBank/DDBJ databases">
        <title>Development of genomics and gene disruption for Polysphondylium violaceum indicates a role for the polyketide synthase stlB in stalk morphogenesis.</title>
        <authorList>
            <person name="Narita B."/>
            <person name="Kawabe Y."/>
            <person name="Kin K."/>
            <person name="Saito T."/>
            <person name="Gibbs R."/>
            <person name="Kuspa A."/>
            <person name="Muzny D."/>
            <person name="Queller D."/>
            <person name="Richards S."/>
            <person name="Strassman J."/>
            <person name="Sucgang R."/>
            <person name="Worley K."/>
            <person name="Schaap P."/>
        </authorList>
    </citation>
    <scope>NUCLEOTIDE SEQUENCE</scope>
    <source>
        <strain evidence="3">QSvi11</strain>
    </source>
</reference>
<name>A0A8J4V148_9MYCE</name>
<feature type="compositionally biased region" description="Low complexity" evidence="1">
    <location>
        <begin position="66"/>
        <end position="105"/>
    </location>
</feature>
<dbReference type="GO" id="GO:0036503">
    <property type="term" value="P:ERAD pathway"/>
    <property type="evidence" value="ECO:0007669"/>
    <property type="project" value="InterPro"/>
</dbReference>
<organism evidence="3 4">
    <name type="scientific">Polysphondylium violaceum</name>
    <dbReference type="NCBI Taxonomy" id="133409"/>
    <lineage>
        <taxon>Eukaryota</taxon>
        <taxon>Amoebozoa</taxon>
        <taxon>Evosea</taxon>
        <taxon>Eumycetozoa</taxon>
        <taxon>Dictyostelia</taxon>
        <taxon>Dictyosteliales</taxon>
        <taxon>Dictyosteliaceae</taxon>
        <taxon>Polysphondylium</taxon>
    </lineage>
</organism>
<accession>A0A8J4V148</accession>
<proteinExistence type="predicted"/>
<dbReference type="PANTHER" id="PTHR14557">
    <property type="entry name" value="PROTEIN C7ORF21"/>
    <property type="match status" value="1"/>
</dbReference>
<comment type="caution">
    <text evidence="3">The sequence shown here is derived from an EMBL/GenBank/DDBJ whole genome shotgun (WGS) entry which is preliminary data.</text>
</comment>
<dbReference type="PANTHER" id="PTHR14557:SF5">
    <property type="entry name" value="UBIQUITIN-LIKE DOMAIN-CONTAINING PROTEIN"/>
    <property type="match status" value="1"/>
</dbReference>
<feature type="transmembrane region" description="Helical" evidence="2">
    <location>
        <begin position="223"/>
        <end position="239"/>
    </location>
</feature>
<evidence type="ECO:0000313" key="3">
    <source>
        <dbReference type="EMBL" id="KAF2070097.1"/>
    </source>
</evidence>
<dbReference type="EMBL" id="AJWJ01000543">
    <property type="protein sequence ID" value="KAF2070097.1"/>
    <property type="molecule type" value="Genomic_DNA"/>
</dbReference>
<evidence type="ECO:0000256" key="1">
    <source>
        <dbReference type="SAM" id="MobiDB-lite"/>
    </source>
</evidence>
<gene>
    <name evidence="3" type="ORF">CYY_008581</name>
</gene>
<feature type="transmembrane region" description="Helical" evidence="2">
    <location>
        <begin position="245"/>
        <end position="266"/>
    </location>
</feature>
<keyword evidence="4" id="KW-1185">Reference proteome</keyword>
<keyword evidence="2" id="KW-0472">Membrane</keyword>
<protein>
    <recommendedName>
        <fullName evidence="5">Ubiquitin-like domain-containing protein</fullName>
    </recommendedName>
</protein>
<sequence>MESPSVEGRHHHSSSFNGSNTMVDYNIDTTFLISFAAILLSFILWRSPLLSQLITSFSNFFNSNSTSNSSHSSTSTVPLSPESRSSTTSSTTTTNNINSSTSNETTQHHHQHNQPDEATPPVTIPFEETFSSNVQDLTKINFILSEQVYHRTFRSTSIIRVLDLKKYFFPNEYQDGKRIIFIYNGRALVDTEQLNPLTADQITNDPNYSTESTSAFTWMCTKTLYILTGLFLVILWSLKVTSPKLFNFFSTIMLLVFTLFWAFGFYSSLKTNHHNFATATAQHLHQQ</sequence>
<evidence type="ECO:0000256" key="2">
    <source>
        <dbReference type="SAM" id="Phobius"/>
    </source>
</evidence>
<dbReference type="AlphaFoldDB" id="A0A8J4V148"/>
<feature type="region of interest" description="Disordered" evidence="1">
    <location>
        <begin position="66"/>
        <end position="124"/>
    </location>
</feature>
<evidence type="ECO:0008006" key="5">
    <source>
        <dbReference type="Google" id="ProtNLM"/>
    </source>
</evidence>
<dbReference type="OrthoDB" id="20502at2759"/>
<dbReference type="InterPro" id="IPR040352">
    <property type="entry name" value="TMUB1/2"/>
</dbReference>
<dbReference type="Proteomes" id="UP000695562">
    <property type="component" value="Unassembled WGS sequence"/>
</dbReference>
<keyword evidence="2" id="KW-0812">Transmembrane</keyword>
<keyword evidence="2" id="KW-1133">Transmembrane helix</keyword>
<evidence type="ECO:0000313" key="4">
    <source>
        <dbReference type="Proteomes" id="UP000695562"/>
    </source>
</evidence>